<proteinExistence type="inferred from homology"/>
<dbReference type="CDD" id="cd03360">
    <property type="entry name" value="LbH_AT_putative"/>
    <property type="match status" value="1"/>
</dbReference>
<sequence length="371" mass="39535">MIKLIKAPFLGVNDKSARLLRWHIEAGARVESAEVLCQLETTKTLFEVEADSAGYFYTEIAADTDVAVDQVLAIVSDTELTDYHTAWLQAITEPQTGLSAGNTARYTKKAAMLAQRHNVDIDALANRLGKKVQEQDVLSVLAHQTSEPRRMGFLPQERIGIIGGVSGGGAMIIIDAILRQPQQQAVAVFDQNPAFIGQSILGVPVVGAADDLLEQYLHDGIIDKVVIGFNRDLAQRAELFNQLQAKGIPFANVIDPSAELRNHVILGVGNIILANVYIGPCTEIGNNNFLTAGIHIEHGNKVGSHCAFGPAVATSGNVVVGNGVRFAAGIVVEPDVCIGDNCVISSGAVIVGNVAADSVVKINYSQQIKAR</sequence>
<dbReference type="PANTHER" id="PTHR43300:SF7">
    <property type="entry name" value="UDP-N-ACETYLBACILLOSAMINE N-ACETYLTRANSFERASE"/>
    <property type="match status" value="1"/>
</dbReference>
<dbReference type="Proteomes" id="UP000004374">
    <property type="component" value="Unassembled WGS sequence"/>
</dbReference>
<organism evidence="3 4">
    <name type="scientific">Rheinheimera nanhaiensis E407-8</name>
    <dbReference type="NCBI Taxonomy" id="562729"/>
    <lineage>
        <taxon>Bacteria</taxon>
        <taxon>Pseudomonadati</taxon>
        <taxon>Pseudomonadota</taxon>
        <taxon>Gammaproteobacteria</taxon>
        <taxon>Chromatiales</taxon>
        <taxon>Chromatiaceae</taxon>
        <taxon>Rheinheimera</taxon>
    </lineage>
</organism>
<comment type="caution">
    <text evidence="3">The sequence shown here is derived from an EMBL/GenBank/DDBJ whole genome shotgun (WGS) entry which is preliminary data.</text>
</comment>
<reference evidence="3 4" key="1">
    <citation type="journal article" date="2012" name="J. Bacteriol.">
        <title>Genome Sequence of the Protease-Producing Bacterium Rheinheimera nanhaiensis E407-8T, Isolated from Deep-Sea Sediment of the South China Sea.</title>
        <authorList>
            <person name="Zhang X.-Y."/>
            <person name="Zhang Y.-J."/>
            <person name="Qin Q.-L."/>
            <person name="Xie B.-B."/>
            <person name="Chen X.-L."/>
            <person name="Zhou B.-C."/>
            <person name="Zhang Y.-Z."/>
        </authorList>
    </citation>
    <scope>NUCLEOTIDE SEQUENCE [LARGE SCALE GENOMIC DNA]</scope>
    <source>
        <strain evidence="3 4">E407-8</strain>
    </source>
</reference>
<dbReference type="InterPro" id="IPR000089">
    <property type="entry name" value="Biotin_lipoyl"/>
</dbReference>
<dbReference type="Gene3D" id="3.40.50.20">
    <property type="match status" value="1"/>
</dbReference>
<dbReference type="Gene3D" id="2.40.50.100">
    <property type="match status" value="1"/>
</dbReference>
<feature type="domain" description="Lipoyl-binding" evidence="2">
    <location>
        <begin position="5"/>
        <end position="74"/>
    </location>
</feature>
<dbReference type="STRING" id="562729.RNAN_1409"/>
<dbReference type="OrthoDB" id="1115300at2"/>
<protein>
    <recommendedName>
        <fullName evidence="2">Lipoyl-binding domain-containing protein</fullName>
    </recommendedName>
</protein>
<dbReference type="AlphaFoldDB" id="I1DWK9"/>
<gene>
    <name evidence="3" type="ORF">RNAN_1409</name>
</gene>
<keyword evidence="4" id="KW-1185">Reference proteome</keyword>
<evidence type="ECO:0000313" key="4">
    <source>
        <dbReference type="Proteomes" id="UP000004374"/>
    </source>
</evidence>
<dbReference type="InterPro" id="IPR020019">
    <property type="entry name" value="AcTrfase_PglD-like"/>
</dbReference>
<dbReference type="Pfam" id="PF00364">
    <property type="entry name" value="Biotin_lipoyl"/>
    <property type="match status" value="1"/>
</dbReference>
<dbReference type="RefSeq" id="WP_008220114.1">
    <property type="nucleotide sequence ID" value="NZ_BAFK01000006.1"/>
</dbReference>
<dbReference type="SUPFAM" id="SSF51161">
    <property type="entry name" value="Trimeric LpxA-like enzymes"/>
    <property type="match status" value="1"/>
</dbReference>
<dbReference type="InterPro" id="IPR011053">
    <property type="entry name" value="Single_hybrid_motif"/>
</dbReference>
<evidence type="ECO:0000256" key="1">
    <source>
        <dbReference type="ARBA" id="ARBA00007274"/>
    </source>
</evidence>
<dbReference type="SUPFAM" id="SSF51230">
    <property type="entry name" value="Single hybrid motif"/>
    <property type="match status" value="1"/>
</dbReference>
<comment type="similarity">
    <text evidence="1">Belongs to the transferase hexapeptide repeat family.</text>
</comment>
<dbReference type="CDD" id="cd06849">
    <property type="entry name" value="lipoyl_domain"/>
    <property type="match status" value="1"/>
</dbReference>
<dbReference type="PANTHER" id="PTHR43300">
    <property type="entry name" value="ACETYLTRANSFERASE"/>
    <property type="match status" value="1"/>
</dbReference>
<evidence type="ECO:0000313" key="3">
    <source>
        <dbReference type="EMBL" id="GAB58437.1"/>
    </source>
</evidence>
<name>I1DWK9_9GAMM</name>
<dbReference type="Gene3D" id="2.160.10.10">
    <property type="entry name" value="Hexapeptide repeat proteins"/>
    <property type="match status" value="1"/>
</dbReference>
<dbReference type="InterPro" id="IPR050179">
    <property type="entry name" value="Trans_hexapeptide_repeat"/>
</dbReference>
<accession>I1DWK9</accession>
<dbReference type="EMBL" id="BAFK01000006">
    <property type="protein sequence ID" value="GAB58437.1"/>
    <property type="molecule type" value="Genomic_DNA"/>
</dbReference>
<evidence type="ECO:0000259" key="2">
    <source>
        <dbReference type="Pfam" id="PF00364"/>
    </source>
</evidence>
<dbReference type="InterPro" id="IPR011004">
    <property type="entry name" value="Trimer_LpxA-like_sf"/>
</dbReference>